<dbReference type="Proteomes" id="UP000007879">
    <property type="component" value="Unassembled WGS sequence"/>
</dbReference>
<dbReference type="Gene3D" id="3.10.250.10">
    <property type="entry name" value="SRCR-like domain"/>
    <property type="match status" value="2"/>
</dbReference>
<evidence type="ECO:0000259" key="6">
    <source>
        <dbReference type="PROSITE" id="PS50287"/>
    </source>
</evidence>
<feature type="transmembrane region" description="Helical" evidence="5">
    <location>
        <begin position="340"/>
        <end position="361"/>
    </location>
</feature>
<dbReference type="InterPro" id="IPR036772">
    <property type="entry name" value="SRCR-like_dom_sf"/>
</dbReference>
<keyword evidence="8" id="KW-1185">Reference proteome</keyword>
<evidence type="ECO:0000256" key="4">
    <source>
        <dbReference type="PROSITE-ProRule" id="PRU00196"/>
    </source>
</evidence>
<dbReference type="EnsemblMetazoa" id="XM_020002821.1">
    <property type="protein sequence ID" value="XP_019858380.1"/>
    <property type="gene ID" value="LOC109586626"/>
</dbReference>
<keyword evidence="5" id="KW-0472">Membrane</keyword>
<comment type="caution">
    <text evidence="4">Lacks conserved residue(s) required for the propagation of feature annotation.</text>
</comment>
<evidence type="ECO:0000256" key="1">
    <source>
        <dbReference type="ARBA" id="ARBA00022729"/>
    </source>
</evidence>
<keyword evidence="1" id="KW-0732">Signal</keyword>
<keyword evidence="5" id="KW-0812">Transmembrane</keyword>
<protein>
    <recommendedName>
        <fullName evidence="6">SRCR domain-containing protein</fullName>
    </recommendedName>
</protein>
<organism evidence="7 8">
    <name type="scientific">Amphimedon queenslandica</name>
    <name type="common">Sponge</name>
    <dbReference type="NCBI Taxonomy" id="400682"/>
    <lineage>
        <taxon>Eukaryota</taxon>
        <taxon>Metazoa</taxon>
        <taxon>Porifera</taxon>
        <taxon>Demospongiae</taxon>
        <taxon>Heteroscleromorpha</taxon>
        <taxon>Haplosclerida</taxon>
        <taxon>Niphatidae</taxon>
        <taxon>Amphimedon</taxon>
    </lineage>
</organism>
<keyword evidence="3 4" id="KW-1015">Disulfide bond</keyword>
<evidence type="ECO:0000256" key="5">
    <source>
        <dbReference type="SAM" id="Phobius"/>
    </source>
</evidence>
<dbReference type="SMART" id="SM00202">
    <property type="entry name" value="SR"/>
    <property type="match status" value="1"/>
</dbReference>
<evidence type="ECO:0000256" key="3">
    <source>
        <dbReference type="ARBA" id="ARBA00023157"/>
    </source>
</evidence>
<keyword evidence="5" id="KW-1133">Transmembrane helix</keyword>
<dbReference type="GO" id="GO:0016020">
    <property type="term" value="C:membrane"/>
    <property type="evidence" value="ECO:0007669"/>
    <property type="project" value="InterPro"/>
</dbReference>
<dbReference type="AlphaFoldDB" id="A0AAN0JNL0"/>
<sequence>MGIDTGVGQVPYDLVSRSQTRHPIPEALRVGLATQELEWSIPEQTLCFLLLLNGQTIDIYVNCEGDRLWDVRVDPMLQVYDGERWKHICFYGERMATAHVACRQQGYTNATSLIQFLMRSDQIVTCPTVSNYFLYGETNIMHCNMTYFGNPFYFETNFLLCYTYIIVDNDTIKETNPYNGQIHLHKQTETDSPADGVVEVYLDKHWYRVCSNNFTKTVADSICRQYGYTGHESWTTVELVYLVDSVIVTEYICTQQTGSFQCFSHCISSNYSIGSCQSHVAVTCSFDIYAKYLTSGSRSQCALDEDSHGALDNCSHCAGDESECSHFESLLQTYRTITGALVPLFLFSVLVLLIIAFWFCCKKKCCHCYKKYDDLDYVKYKVDHGLRNA</sequence>
<feature type="disulfide bond" evidence="4">
    <location>
        <begin position="223"/>
        <end position="284"/>
    </location>
</feature>
<dbReference type="InterPro" id="IPR001190">
    <property type="entry name" value="SRCR"/>
</dbReference>
<dbReference type="KEGG" id="aqu:109586626"/>
<accession>A0AAN0JNL0</accession>
<dbReference type="Pfam" id="PF00530">
    <property type="entry name" value="SRCR"/>
    <property type="match status" value="1"/>
</dbReference>
<reference evidence="8" key="1">
    <citation type="journal article" date="2010" name="Nature">
        <title>The Amphimedon queenslandica genome and the evolution of animal complexity.</title>
        <authorList>
            <person name="Srivastava M."/>
            <person name="Simakov O."/>
            <person name="Chapman J."/>
            <person name="Fahey B."/>
            <person name="Gauthier M.E."/>
            <person name="Mitros T."/>
            <person name="Richards G.S."/>
            <person name="Conaco C."/>
            <person name="Dacre M."/>
            <person name="Hellsten U."/>
            <person name="Larroux C."/>
            <person name="Putnam N.H."/>
            <person name="Stanke M."/>
            <person name="Adamska M."/>
            <person name="Darling A."/>
            <person name="Degnan S.M."/>
            <person name="Oakley T.H."/>
            <person name="Plachetzki D.C."/>
            <person name="Zhai Y."/>
            <person name="Adamski M."/>
            <person name="Calcino A."/>
            <person name="Cummins S.F."/>
            <person name="Goodstein D.M."/>
            <person name="Harris C."/>
            <person name="Jackson D.J."/>
            <person name="Leys S.P."/>
            <person name="Shu S."/>
            <person name="Woodcroft B.J."/>
            <person name="Vervoort M."/>
            <person name="Kosik K.S."/>
            <person name="Manning G."/>
            <person name="Degnan B.M."/>
            <person name="Rokhsar D.S."/>
        </authorList>
    </citation>
    <scope>NUCLEOTIDE SEQUENCE [LARGE SCALE GENOMIC DNA]</scope>
</reference>
<dbReference type="PANTHER" id="PTHR19331">
    <property type="entry name" value="SCAVENGER RECEPTOR DOMAIN-CONTAINING"/>
    <property type="match status" value="1"/>
</dbReference>
<proteinExistence type="predicted"/>
<dbReference type="PROSITE" id="PS50287">
    <property type="entry name" value="SRCR_2"/>
    <property type="match status" value="1"/>
</dbReference>
<dbReference type="GeneID" id="109586626"/>
<name>A0AAN0JNL0_AMPQE</name>
<evidence type="ECO:0000313" key="8">
    <source>
        <dbReference type="Proteomes" id="UP000007879"/>
    </source>
</evidence>
<keyword evidence="2" id="KW-0677">Repeat</keyword>
<dbReference type="RefSeq" id="XP_019858380.1">
    <property type="nucleotide sequence ID" value="XM_020002821.1"/>
</dbReference>
<reference evidence="7" key="2">
    <citation type="submission" date="2024-06" db="UniProtKB">
        <authorList>
            <consortium name="EnsemblMetazoa"/>
        </authorList>
    </citation>
    <scope>IDENTIFICATION</scope>
</reference>
<feature type="domain" description="SRCR" evidence="6">
    <location>
        <begin position="182"/>
        <end position="285"/>
    </location>
</feature>
<evidence type="ECO:0000256" key="2">
    <source>
        <dbReference type="ARBA" id="ARBA00022737"/>
    </source>
</evidence>
<evidence type="ECO:0000313" key="7">
    <source>
        <dbReference type="EnsemblMetazoa" id="XP_019858380.1"/>
    </source>
</evidence>
<dbReference type="SUPFAM" id="SSF56487">
    <property type="entry name" value="SRCR-like"/>
    <property type="match status" value="2"/>
</dbReference>